<dbReference type="Proteomes" id="UP001519460">
    <property type="component" value="Unassembled WGS sequence"/>
</dbReference>
<feature type="non-terminal residue" evidence="2">
    <location>
        <position position="1"/>
    </location>
</feature>
<accession>A0ABD0LWJ3</accession>
<feature type="region of interest" description="Disordered" evidence="1">
    <location>
        <begin position="113"/>
        <end position="160"/>
    </location>
</feature>
<evidence type="ECO:0000313" key="2">
    <source>
        <dbReference type="EMBL" id="KAK7503722.1"/>
    </source>
</evidence>
<reference evidence="2 3" key="1">
    <citation type="journal article" date="2023" name="Sci. Data">
        <title>Genome assembly of the Korean intertidal mud-creeper Batillaria attramentaria.</title>
        <authorList>
            <person name="Patra A.K."/>
            <person name="Ho P.T."/>
            <person name="Jun S."/>
            <person name="Lee S.J."/>
            <person name="Kim Y."/>
            <person name="Won Y.J."/>
        </authorList>
    </citation>
    <scope>NUCLEOTIDE SEQUENCE [LARGE SCALE GENOMIC DNA]</scope>
    <source>
        <strain evidence="2">Wonlab-2016</strain>
    </source>
</reference>
<feature type="region of interest" description="Disordered" evidence="1">
    <location>
        <begin position="1"/>
        <end position="24"/>
    </location>
</feature>
<proteinExistence type="predicted"/>
<dbReference type="EMBL" id="JACVVK020000018">
    <property type="protein sequence ID" value="KAK7503722.1"/>
    <property type="molecule type" value="Genomic_DNA"/>
</dbReference>
<feature type="compositionally biased region" description="Polar residues" evidence="1">
    <location>
        <begin position="138"/>
        <end position="151"/>
    </location>
</feature>
<protein>
    <submittedName>
        <fullName evidence="2">Uncharacterized protein</fullName>
    </submittedName>
</protein>
<gene>
    <name evidence="2" type="ORF">BaRGS_00004845</name>
</gene>
<dbReference type="AlphaFoldDB" id="A0ABD0LWJ3"/>
<name>A0ABD0LWJ3_9CAEN</name>
<evidence type="ECO:0000256" key="1">
    <source>
        <dbReference type="SAM" id="MobiDB-lite"/>
    </source>
</evidence>
<evidence type="ECO:0000313" key="3">
    <source>
        <dbReference type="Proteomes" id="UP001519460"/>
    </source>
</evidence>
<keyword evidence="3" id="KW-1185">Reference proteome</keyword>
<organism evidence="2 3">
    <name type="scientific">Batillaria attramentaria</name>
    <dbReference type="NCBI Taxonomy" id="370345"/>
    <lineage>
        <taxon>Eukaryota</taxon>
        <taxon>Metazoa</taxon>
        <taxon>Spiralia</taxon>
        <taxon>Lophotrochozoa</taxon>
        <taxon>Mollusca</taxon>
        <taxon>Gastropoda</taxon>
        <taxon>Caenogastropoda</taxon>
        <taxon>Sorbeoconcha</taxon>
        <taxon>Cerithioidea</taxon>
        <taxon>Batillariidae</taxon>
        <taxon>Batillaria</taxon>
    </lineage>
</organism>
<comment type="caution">
    <text evidence="2">The sequence shown here is derived from an EMBL/GenBank/DDBJ whole genome shotgun (WGS) entry which is preliminary data.</text>
</comment>
<sequence>ERAGKFGKSFPKLSASAEATAEQHPHVETCFPIDPTSNGCQHKARQSAAYLQPDTSVLPISAFANRHAAQLARDGPLSGVPATLHFSAISNAHGSGQWLAGCSLVEKAARSVNGEESGRLVNTAARARQSGKDMLKETGSQDSGAEPTIQSAARDGTSDG</sequence>
<feature type="non-terminal residue" evidence="2">
    <location>
        <position position="160"/>
    </location>
</feature>